<name>A0ABU8DUZ2_9ACTN</name>
<reference evidence="1 2" key="1">
    <citation type="submission" date="2024-03" db="EMBL/GenBank/DDBJ databases">
        <title>Draft genome sequence of Klenkia sp. LSe6-5.</title>
        <authorList>
            <person name="Duangmal K."/>
            <person name="Chantavorakit T."/>
        </authorList>
    </citation>
    <scope>NUCLEOTIDE SEQUENCE [LARGE SCALE GENOMIC DNA]</scope>
    <source>
        <strain evidence="1 2">LSe6-5</strain>
    </source>
</reference>
<gene>
    <name evidence="1" type="ORF">TEK04_13100</name>
</gene>
<keyword evidence="2" id="KW-1185">Reference proteome</keyword>
<dbReference type="Gene3D" id="3.40.830.10">
    <property type="entry name" value="LigB-like"/>
    <property type="match status" value="2"/>
</dbReference>
<accession>A0ABU8DUZ2</accession>
<proteinExistence type="predicted"/>
<evidence type="ECO:0000313" key="2">
    <source>
        <dbReference type="Proteomes" id="UP001361570"/>
    </source>
</evidence>
<organism evidence="1 2">
    <name type="scientific">Klenkia sesuvii</name>
    <dbReference type="NCBI Taxonomy" id="3103137"/>
    <lineage>
        <taxon>Bacteria</taxon>
        <taxon>Bacillati</taxon>
        <taxon>Actinomycetota</taxon>
        <taxon>Actinomycetes</taxon>
        <taxon>Geodermatophilales</taxon>
        <taxon>Geodermatophilaceae</taxon>
        <taxon>Klenkia</taxon>
    </lineage>
</organism>
<dbReference type="EMBL" id="JBAPLU010000012">
    <property type="protein sequence ID" value="MEI4272661.1"/>
    <property type="molecule type" value="Genomic_DNA"/>
</dbReference>
<evidence type="ECO:0000313" key="1">
    <source>
        <dbReference type="EMBL" id="MEI4272661.1"/>
    </source>
</evidence>
<dbReference type="Proteomes" id="UP001361570">
    <property type="component" value="Unassembled WGS sequence"/>
</dbReference>
<comment type="caution">
    <text evidence="1">The sequence shown here is derived from an EMBL/GenBank/DDBJ whole genome shotgun (WGS) entry which is preliminary data.</text>
</comment>
<evidence type="ECO:0008006" key="3">
    <source>
        <dbReference type="Google" id="ProtNLM"/>
    </source>
</evidence>
<sequence length="246" mass="24407">MSPEPSTTSVAVAFCPHPPLLLPGVEGAPGVETDRLRVACGEAVHTLLGLRPDVVLVVGEGPPGVRYGTGDAADLASWGGARGPLPFAGGVRPGGRPLPLAHAVGAHLLDAAGHAGTRLGVAPDDLADALAELPGPVGILAMGDGSPRRTVKAPGALDPAAAGFDAVVASTLAAAEPAGLAALDVVEGDRLLAAGVRTWAAVGRALAGRSATGRLLFDEAPFGVGYLVADWLLAEVPDGVPGWLQP</sequence>
<protein>
    <recommendedName>
        <fullName evidence="3">Catalytic LigB subunit of aromatic ring-opening dioxygenase</fullName>
    </recommendedName>
</protein>
<dbReference type="RefSeq" id="WP_336404790.1">
    <property type="nucleotide sequence ID" value="NZ_JBAPLU010000012.1"/>
</dbReference>